<name>D1AH96_SEBTE</name>
<evidence type="ECO:0000313" key="1">
    <source>
        <dbReference type="EMBL" id="ACZ08130.1"/>
    </source>
</evidence>
<proteinExistence type="predicted"/>
<dbReference type="STRING" id="526218.Sterm_1263"/>
<organism evidence="1 2">
    <name type="scientific">Sebaldella termitidis (strain ATCC 33386 / NCTC 11300)</name>
    <dbReference type="NCBI Taxonomy" id="526218"/>
    <lineage>
        <taxon>Bacteria</taxon>
        <taxon>Fusobacteriati</taxon>
        <taxon>Fusobacteriota</taxon>
        <taxon>Fusobacteriia</taxon>
        <taxon>Fusobacteriales</taxon>
        <taxon>Leptotrichiaceae</taxon>
        <taxon>Sebaldella</taxon>
    </lineage>
</organism>
<dbReference type="KEGG" id="str:Sterm_1263"/>
<keyword evidence="2" id="KW-1185">Reference proteome</keyword>
<dbReference type="EMBL" id="CP001739">
    <property type="protein sequence ID" value="ACZ08130.1"/>
    <property type="molecule type" value="Genomic_DNA"/>
</dbReference>
<evidence type="ECO:0000313" key="2">
    <source>
        <dbReference type="Proteomes" id="UP000000845"/>
    </source>
</evidence>
<dbReference type="AlphaFoldDB" id="D1AH96"/>
<accession>D1AH96</accession>
<protein>
    <submittedName>
        <fullName evidence="1">Uncharacterized protein</fullName>
    </submittedName>
</protein>
<gene>
    <name evidence="1" type="ordered locus">Sterm_1263</name>
</gene>
<dbReference type="RefSeq" id="WP_012860726.1">
    <property type="nucleotide sequence ID" value="NC_013517.1"/>
</dbReference>
<dbReference type="Proteomes" id="UP000000845">
    <property type="component" value="Chromosome"/>
</dbReference>
<reference evidence="2" key="1">
    <citation type="submission" date="2009-09" db="EMBL/GenBank/DDBJ databases">
        <title>The complete chromosome of Sebaldella termitidis ATCC 33386.</title>
        <authorList>
            <consortium name="US DOE Joint Genome Institute (JGI-PGF)"/>
            <person name="Lucas S."/>
            <person name="Copeland A."/>
            <person name="Lapidus A."/>
            <person name="Glavina del Rio T."/>
            <person name="Dalin E."/>
            <person name="Tice H."/>
            <person name="Bruce D."/>
            <person name="Goodwin L."/>
            <person name="Pitluck S."/>
            <person name="Kyrpides N."/>
            <person name="Mavromatis K."/>
            <person name="Ivanova N."/>
            <person name="Mikhailova N."/>
            <person name="Sims D."/>
            <person name="Meincke L."/>
            <person name="Brettin T."/>
            <person name="Detter J.C."/>
            <person name="Han C."/>
            <person name="Larimer F."/>
            <person name="Land M."/>
            <person name="Hauser L."/>
            <person name="Markowitz V."/>
            <person name="Cheng J.F."/>
            <person name="Hugenholtz P."/>
            <person name="Woyke T."/>
            <person name="Wu D."/>
            <person name="Eisen J.A."/>
        </authorList>
    </citation>
    <scope>NUCLEOTIDE SEQUENCE [LARGE SCALE GENOMIC DNA]</scope>
    <source>
        <strain evidence="2">ATCC 33386 / NCTC 11300</strain>
    </source>
</reference>
<reference evidence="1 2" key="2">
    <citation type="journal article" date="2010" name="Stand. Genomic Sci.">
        <title>Complete genome sequence of Sebaldella termitidis type strain (NCTC 11300).</title>
        <authorList>
            <person name="Harmon-Smith M."/>
            <person name="Celia L."/>
            <person name="Chertkov O."/>
            <person name="Lapidus A."/>
            <person name="Copeland A."/>
            <person name="Glavina Del Rio T."/>
            <person name="Nolan M."/>
            <person name="Lucas S."/>
            <person name="Tice H."/>
            <person name="Cheng J.F."/>
            <person name="Han C."/>
            <person name="Detter J.C."/>
            <person name="Bruce D."/>
            <person name="Goodwin L."/>
            <person name="Pitluck S."/>
            <person name="Pati A."/>
            <person name="Liolios K."/>
            <person name="Ivanova N."/>
            <person name="Mavromatis K."/>
            <person name="Mikhailova N."/>
            <person name="Chen A."/>
            <person name="Palaniappan K."/>
            <person name="Land M."/>
            <person name="Hauser L."/>
            <person name="Chang Y.J."/>
            <person name="Jeffries C.D."/>
            <person name="Brettin T."/>
            <person name="Goker M."/>
            <person name="Beck B."/>
            <person name="Bristow J."/>
            <person name="Eisen J.A."/>
            <person name="Markowitz V."/>
            <person name="Hugenholtz P."/>
            <person name="Kyrpides N.C."/>
            <person name="Klenk H.P."/>
            <person name="Chen F."/>
        </authorList>
    </citation>
    <scope>NUCLEOTIDE SEQUENCE [LARGE SCALE GENOMIC DNA]</scope>
    <source>
        <strain evidence="2">ATCC 33386 / NCTC 11300</strain>
    </source>
</reference>
<sequence>MARMGIESIKKEFDYRVIEITRTGTYKAVANITVPDNKVVIVAIDNSDPAEAQIKEYTGTAGDLIVGVIKENVTAGDNSVVIKRGKLDKKAIHTSNISGLEDYEVYEILEQQNLFPENISERQEF</sequence>
<dbReference type="HOGENOM" id="CLU_1991135_0_0_0"/>